<dbReference type="RefSeq" id="WP_096004542.1">
    <property type="nucleotide sequence ID" value="NZ_NTMR01000010.1"/>
</dbReference>
<dbReference type="SUPFAM" id="SSF53850">
    <property type="entry name" value="Periplasmic binding protein-like II"/>
    <property type="match status" value="1"/>
</dbReference>
<sequence>MQHFQTLAGLLLMLAATHTAYAQEAAPVEFALADFPPYFQIDERNEPSGPVLELVAALFAEAEQPHVVRGYPAARLYQRLERGETAVSMGGAGHPEMARTSLRGSAPIFTVELNIYRKPQQPQVRQPAELAGKSVILISGYTYGALAQQLMSPASGARVAHAASHSSGLQMLLHDRAHYLIDYADPMRGLLENLPDNSITSDPLVQIPVYLFVSRAFPDGQALLQRLDAAFSALEQRGEVQRVLATTAYSP</sequence>
<keyword evidence="2 3" id="KW-0732">Signal</keyword>
<feature type="signal peptide" evidence="3">
    <location>
        <begin position="1"/>
        <end position="22"/>
    </location>
</feature>
<dbReference type="Gene3D" id="3.40.190.10">
    <property type="entry name" value="Periplasmic binding protein-like II"/>
    <property type="match status" value="2"/>
</dbReference>
<dbReference type="SMART" id="SM00062">
    <property type="entry name" value="PBPb"/>
    <property type="match status" value="1"/>
</dbReference>
<evidence type="ECO:0000256" key="1">
    <source>
        <dbReference type="ARBA" id="ARBA00010333"/>
    </source>
</evidence>
<dbReference type="PANTHER" id="PTHR35936:SF6">
    <property type="entry name" value="AMINO ACID ABC TRANSPORTER SUBSTRATE-BINDING PAAT FAMILY PROTEIN"/>
    <property type="match status" value="1"/>
</dbReference>
<protein>
    <recommendedName>
        <fullName evidence="4">Solute-binding protein family 3/N-terminal domain-containing protein</fullName>
    </recommendedName>
</protein>
<comment type="similarity">
    <text evidence="1">Belongs to the bacterial solute-binding protein 3 family.</text>
</comment>
<gene>
    <name evidence="5" type="ORF">CNQ84_08990</name>
</gene>
<evidence type="ECO:0000256" key="3">
    <source>
        <dbReference type="SAM" id="SignalP"/>
    </source>
</evidence>
<organism evidence="5 6">
    <name type="scientific">Pseudomonas abyssi</name>
    <dbReference type="NCBI Taxonomy" id="170540"/>
    <lineage>
        <taxon>Bacteria</taxon>
        <taxon>Pseudomonadati</taxon>
        <taxon>Pseudomonadota</taxon>
        <taxon>Gammaproteobacteria</taxon>
        <taxon>Pseudomonadales</taxon>
        <taxon>Pseudomonadaceae</taxon>
        <taxon>Pseudomonas</taxon>
    </lineage>
</organism>
<dbReference type="Proteomes" id="UP000242313">
    <property type="component" value="Unassembled WGS sequence"/>
</dbReference>
<dbReference type="PANTHER" id="PTHR35936">
    <property type="entry name" value="MEMBRANE-BOUND LYTIC MUREIN TRANSGLYCOSYLASE F"/>
    <property type="match status" value="1"/>
</dbReference>
<evidence type="ECO:0000313" key="6">
    <source>
        <dbReference type="Proteomes" id="UP000242313"/>
    </source>
</evidence>
<reference evidence="5 6" key="1">
    <citation type="submission" date="2017-09" db="EMBL/GenBank/DDBJ databases">
        <title>Pseudomonas abyssi sp. nov. isolated from Abyssopelagic Water.</title>
        <authorList>
            <person name="Wei Y."/>
        </authorList>
    </citation>
    <scope>NUCLEOTIDE SEQUENCE [LARGE SCALE GENOMIC DNA]</scope>
    <source>
        <strain evidence="5 6">MT5</strain>
    </source>
</reference>
<dbReference type="EMBL" id="NTMR01000010">
    <property type="protein sequence ID" value="PBK04744.1"/>
    <property type="molecule type" value="Genomic_DNA"/>
</dbReference>
<evidence type="ECO:0000259" key="4">
    <source>
        <dbReference type="SMART" id="SM00062"/>
    </source>
</evidence>
<dbReference type="InterPro" id="IPR001638">
    <property type="entry name" value="Solute-binding_3/MltF_N"/>
</dbReference>
<evidence type="ECO:0000313" key="5">
    <source>
        <dbReference type="EMBL" id="PBK04744.1"/>
    </source>
</evidence>
<keyword evidence="6" id="KW-1185">Reference proteome</keyword>
<feature type="domain" description="Solute-binding protein family 3/N-terminal" evidence="4">
    <location>
        <begin position="27"/>
        <end position="251"/>
    </location>
</feature>
<name>A0A2A3MJL0_9PSED</name>
<dbReference type="AlphaFoldDB" id="A0A2A3MJL0"/>
<proteinExistence type="inferred from homology"/>
<evidence type="ECO:0000256" key="2">
    <source>
        <dbReference type="ARBA" id="ARBA00022729"/>
    </source>
</evidence>
<feature type="chain" id="PRO_5013285756" description="Solute-binding protein family 3/N-terminal domain-containing protein" evidence="3">
    <location>
        <begin position="23"/>
        <end position="251"/>
    </location>
</feature>
<accession>A0A2A3MJL0</accession>
<comment type="caution">
    <text evidence="5">The sequence shown here is derived from an EMBL/GenBank/DDBJ whole genome shotgun (WGS) entry which is preliminary data.</text>
</comment>